<dbReference type="InterPro" id="IPR017896">
    <property type="entry name" value="4Fe4S_Fe-S-bd"/>
</dbReference>
<dbReference type="PANTHER" id="PTHR36923">
    <property type="entry name" value="FERREDOXIN"/>
    <property type="match status" value="1"/>
</dbReference>
<dbReference type="KEGG" id="nwl:NWFMUON74_28570"/>
<comment type="cofactor">
    <cofactor evidence="1">
        <name>[3Fe-4S] cluster</name>
        <dbReference type="ChEBI" id="CHEBI:21137"/>
    </cofactor>
</comment>
<dbReference type="GeneID" id="80347406"/>
<keyword evidence="11" id="KW-1185">Reference proteome</keyword>
<dbReference type="InterPro" id="IPR051269">
    <property type="entry name" value="Fe-S_cluster_ET"/>
</dbReference>
<keyword evidence="5 8" id="KW-0408">Iron</keyword>
<name>A0A7G1KIS0_9NOCA</name>
<gene>
    <name evidence="10" type="ORF">NWFMUON74_28570</name>
</gene>
<dbReference type="InterPro" id="IPR001080">
    <property type="entry name" value="3Fe4S_ferredoxin"/>
</dbReference>
<evidence type="ECO:0000256" key="8">
    <source>
        <dbReference type="RuleBase" id="RU368020"/>
    </source>
</evidence>
<evidence type="ECO:0000256" key="3">
    <source>
        <dbReference type="ARBA" id="ARBA00022723"/>
    </source>
</evidence>
<accession>A0A7G1KIS0</accession>
<dbReference type="PRINTS" id="PR00352">
    <property type="entry name" value="3FE4SFRDOXIN"/>
</dbReference>
<evidence type="ECO:0000256" key="4">
    <source>
        <dbReference type="ARBA" id="ARBA00022982"/>
    </source>
</evidence>
<dbReference type="GO" id="GO:0009055">
    <property type="term" value="F:electron transfer activity"/>
    <property type="evidence" value="ECO:0007669"/>
    <property type="project" value="UniProtKB-UniRule"/>
</dbReference>
<sequence length="62" mass="6910">MKVTVDDDRCRGHGVCLGLCPEVFELTDYGYAEVTVTDVPEQHEQAVRDAEQACPERAITIE</sequence>
<evidence type="ECO:0000256" key="2">
    <source>
        <dbReference type="ARBA" id="ARBA00022448"/>
    </source>
</evidence>
<keyword evidence="2 8" id="KW-0813">Transport</keyword>
<comment type="function">
    <text evidence="8">Ferredoxins are iron-sulfur proteins that transfer electrons in a wide variety of metabolic reactions.</text>
</comment>
<evidence type="ECO:0000259" key="9">
    <source>
        <dbReference type="PROSITE" id="PS51379"/>
    </source>
</evidence>
<evidence type="ECO:0000313" key="11">
    <source>
        <dbReference type="Proteomes" id="UP000516173"/>
    </source>
</evidence>
<dbReference type="SUPFAM" id="SSF54862">
    <property type="entry name" value="4Fe-4S ferredoxins"/>
    <property type="match status" value="1"/>
</dbReference>
<evidence type="ECO:0000256" key="6">
    <source>
        <dbReference type="ARBA" id="ARBA00023014"/>
    </source>
</evidence>
<organism evidence="10 11">
    <name type="scientific">Nocardia wallacei</name>
    <dbReference type="NCBI Taxonomy" id="480035"/>
    <lineage>
        <taxon>Bacteria</taxon>
        <taxon>Bacillati</taxon>
        <taxon>Actinomycetota</taxon>
        <taxon>Actinomycetes</taxon>
        <taxon>Mycobacteriales</taxon>
        <taxon>Nocardiaceae</taxon>
        <taxon>Nocardia</taxon>
    </lineage>
</organism>
<dbReference type="EMBL" id="AP023396">
    <property type="protein sequence ID" value="BCK55085.1"/>
    <property type="molecule type" value="Genomic_DNA"/>
</dbReference>
<evidence type="ECO:0000256" key="7">
    <source>
        <dbReference type="ARBA" id="ARBA00023291"/>
    </source>
</evidence>
<keyword evidence="7" id="KW-0003">3Fe-4S</keyword>
<dbReference type="PROSITE" id="PS51379">
    <property type="entry name" value="4FE4S_FER_2"/>
    <property type="match status" value="1"/>
</dbReference>
<dbReference type="Gene3D" id="3.30.70.20">
    <property type="match status" value="1"/>
</dbReference>
<protein>
    <recommendedName>
        <fullName evidence="8">Ferredoxin</fullName>
    </recommendedName>
</protein>
<feature type="domain" description="4Fe-4S ferredoxin-type" evidence="9">
    <location>
        <begin position="1"/>
        <end position="29"/>
    </location>
</feature>
<evidence type="ECO:0000256" key="1">
    <source>
        <dbReference type="ARBA" id="ARBA00001927"/>
    </source>
</evidence>
<dbReference type="Pfam" id="PF13459">
    <property type="entry name" value="Fer4_15"/>
    <property type="match status" value="1"/>
</dbReference>
<dbReference type="AlphaFoldDB" id="A0A7G1KIS0"/>
<evidence type="ECO:0000256" key="5">
    <source>
        <dbReference type="ARBA" id="ARBA00023004"/>
    </source>
</evidence>
<dbReference type="Proteomes" id="UP000516173">
    <property type="component" value="Chromosome"/>
</dbReference>
<keyword evidence="4 8" id="KW-0249">Electron transport</keyword>
<proteinExistence type="predicted"/>
<dbReference type="GO" id="GO:0051538">
    <property type="term" value="F:3 iron, 4 sulfur cluster binding"/>
    <property type="evidence" value="ECO:0007669"/>
    <property type="project" value="UniProtKB-KW"/>
</dbReference>
<keyword evidence="6 8" id="KW-0411">Iron-sulfur</keyword>
<dbReference type="PANTHER" id="PTHR36923:SF3">
    <property type="entry name" value="FERREDOXIN"/>
    <property type="match status" value="1"/>
</dbReference>
<evidence type="ECO:0000313" key="10">
    <source>
        <dbReference type="EMBL" id="BCK55085.1"/>
    </source>
</evidence>
<keyword evidence="3 8" id="KW-0479">Metal-binding</keyword>
<dbReference type="RefSeq" id="WP_187688252.1">
    <property type="nucleotide sequence ID" value="NZ_AP023396.1"/>
</dbReference>
<reference evidence="10 11" key="1">
    <citation type="submission" date="2020-08" db="EMBL/GenBank/DDBJ databases">
        <title>Genome Sequencing of Nocardia wallacei strain FMUON74 and assembly.</title>
        <authorList>
            <person name="Toyokawa M."/>
            <person name="Uesaka K."/>
        </authorList>
    </citation>
    <scope>NUCLEOTIDE SEQUENCE [LARGE SCALE GENOMIC DNA]</scope>
    <source>
        <strain evidence="10 11">FMUON74</strain>
    </source>
</reference>
<dbReference type="GO" id="GO:0005506">
    <property type="term" value="F:iron ion binding"/>
    <property type="evidence" value="ECO:0007669"/>
    <property type="project" value="UniProtKB-UniRule"/>
</dbReference>